<dbReference type="SUPFAM" id="SSF53756">
    <property type="entry name" value="UDP-Glycosyltransferase/glycogen phosphorylase"/>
    <property type="match status" value="1"/>
</dbReference>
<organism evidence="3 4">
    <name type="scientific">Arenibacter nanhaiticus</name>
    <dbReference type="NCBI Taxonomy" id="558155"/>
    <lineage>
        <taxon>Bacteria</taxon>
        <taxon>Pseudomonadati</taxon>
        <taxon>Bacteroidota</taxon>
        <taxon>Flavobacteriia</taxon>
        <taxon>Flavobacteriales</taxon>
        <taxon>Flavobacteriaceae</taxon>
        <taxon>Arenibacter</taxon>
    </lineage>
</organism>
<dbReference type="InterPro" id="IPR001296">
    <property type="entry name" value="Glyco_trans_1"/>
</dbReference>
<dbReference type="Proteomes" id="UP000184231">
    <property type="component" value="Unassembled WGS sequence"/>
</dbReference>
<evidence type="ECO:0000313" key="3">
    <source>
        <dbReference type="EMBL" id="SHJ59794.1"/>
    </source>
</evidence>
<dbReference type="CDD" id="cd03808">
    <property type="entry name" value="GT4_CapM-like"/>
    <property type="match status" value="1"/>
</dbReference>
<dbReference type="PANTHER" id="PTHR12526">
    <property type="entry name" value="GLYCOSYLTRANSFERASE"/>
    <property type="match status" value="1"/>
</dbReference>
<gene>
    <name evidence="3" type="ORF">SAMN04487911_12647</name>
</gene>
<dbReference type="InterPro" id="IPR028098">
    <property type="entry name" value="Glyco_trans_4-like_N"/>
</dbReference>
<dbReference type="STRING" id="558155.SAMN04487911_12647"/>
<evidence type="ECO:0000259" key="2">
    <source>
        <dbReference type="Pfam" id="PF13579"/>
    </source>
</evidence>
<dbReference type="OrthoDB" id="9790710at2"/>
<evidence type="ECO:0000259" key="1">
    <source>
        <dbReference type="Pfam" id="PF00534"/>
    </source>
</evidence>
<feature type="domain" description="Glycosyl transferase family 1" evidence="1">
    <location>
        <begin position="192"/>
        <end position="350"/>
    </location>
</feature>
<dbReference type="RefSeq" id="WP_072765422.1">
    <property type="nucleotide sequence ID" value="NZ_FQYX01000026.1"/>
</dbReference>
<keyword evidence="3" id="KW-0808">Transferase</keyword>
<proteinExistence type="predicted"/>
<reference evidence="3 4" key="1">
    <citation type="submission" date="2016-11" db="EMBL/GenBank/DDBJ databases">
        <authorList>
            <person name="Jaros S."/>
            <person name="Januszkiewicz K."/>
            <person name="Wedrychowicz H."/>
        </authorList>
    </citation>
    <scope>NUCLEOTIDE SEQUENCE [LARGE SCALE GENOMIC DNA]</scope>
    <source>
        <strain evidence="3 4">CGMCC 1.8863</strain>
    </source>
</reference>
<dbReference type="GO" id="GO:0016757">
    <property type="term" value="F:glycosyltransferase activity"/>
    <property type="evidence" value="ECO:0007669"/>
    <property type="project" value="InterPro"/>
</dbReference>
<keyword evidence="4" id="KW-1185">Reference proteome</keyword>
<accession>A0A1M6KLM0</accession>
<dbReference type="Pfam" id="PF13579">
    <property type="entry name" value="Glyco_trans_4_4"/>
    <property type="match status" value="1"/>
</dbReference>
<feature type="domain" description="Glycosyltransferase subfamily 4-like N-terminal" evidence="2">
    <location>
        <begin position="47"/>
        <end position="172"/>
    </location>
</feature>
<protein>
    <submittedName>
        <fullName evidence="3">Glycosyltransferase involved in cell wall bisynthesis</fullName>
    </submittedName>
</protein>
<dbReference type="PANTHER" id="PTHR12526:SF630">
    <property type="entry name" value="GLYCOSYLTRANSFERASE"/>
    <property type="match status" value="1"/>
</dbReference>
<evidence type="ECO:0000313" key="4">
    <source>
        <dbReference type="Proteomes" id="UP000184231"/>
    </source>
</evidence>
<dbReference type="AlphaFoldDB" id="A0A1M6KLM0"/>
<sequence>MKKKLIRITTVPASLGGLLTGQLKYVSGNYEVVGIASYENGLLDKMGKQEGIRVIPVEMTRTISPLKDLKATWQIYKILKKEKPFMVHTHTPKAGTLGMFAAFLARVPHRMHTIAGMPLLEARGSKRLLLDYVEKITYSCATMIYPNSFGLKEIIIQNKYTTPNKIKVIGNGSSNGIDTSQFDPKTVNESEKEKLRKKLGIGLNDIVYVFVGRMVTDKGVNELVYAFSKLNTSYQNTKLILVGPYEKELDPLWKDTEQMISSNPNIIGVGYQTDVRPFFAISDALTFPSYREGFPNVVMQAGAMGIPSIVSDINGCNEIIKEGLNGFIVPAKNIEKLADAMELLYNRKKENILFDEKQIREMIAKKYDRQTIWEEVLKEYNSLR</sequence>
<name>A0A1M6KLM0_9FLAO</name>
<dbReference type="EMBL" id="FQYX01000026">
    <property type="protein sequence ID" value="SHJ59794.1"/>
    <property type="molecule type" value="Genomic_DNA"/>
</dbReference>
<dbReference type="Gene3D" id="3.40.50.2000">
    <property type="entry name" value="Glycogen Phosphorylase B"/>
    <property type="match status" value="2"/>
</dbReference>
<dbReference type="Pfam" id="PF00534">
    <property type="entry name" value="Glycos_transf_1"/>
    <property type="match status" value="1"/>
</dbReference>